<dbReference type="SUPFAM" id="SSF55811">
    <property type="entry name" value="Nudix"/>
    <property type="match status" value="1"/>
</dbReference>
<feature type="region of interest" description="Disordered" evidence="31">
    <location>
        <begin position="24"/>
        <end position="52"/>
    </location>
</feature>
<dbReference type="GO" id="GO:0010945">
    <property type="term" value="F:coenzyme A diphosphatase activity"/>
    <property type="evidence" value="ECO:0007669"/>
    <property type="project" value="UniProtKB-EC"/>
</dbReference>
<evidence type="ECO:0000256" key="26">
    <source>
        <dbReference type="ARBA" id="ARBA00048828"/>
    </source>
</evidence>
<comment type="catalytic activity">
    <reaction evidence="10">
        <text>CoA + H2O = (R)-4'-phosphopantetheine + adenosine 3',5'-bisphosphate + 2 H(+)</text>
        <dbReference type="Rhea" id="RHEA:64988"/>
        <dbReference type="ChEBI" id="CHEBI:15377"/>
        <dbReference type="ChEBI" id="CHEBI:15378"/>
        <dbReference type="ChEBI" id="CHEBI:57287"/>
        <dbReference type="ChEBI" id="CHEBI:58343"/>
        <dbReference type="ChEBI" id="CHEBI:61723"/>
        <dbReference type="EC" id="3.6.1.77"/>
    </reaction>
    <physiologicalReaction direction="left-to-right" evidence="10">
        <dbReference type="Rhea" id="RHEA:64989"/>
    </physiologicalReaction>
</comment>
<evidence type="ECO:0000256" key="25">
    <source>
        <dbReference type="ARBA" id="ARBA00048667"/>
    </source>
</evidence>
<evidence type="ECO:0000256" key="6">
    <source>
        <dbReference type="ARBA" id="ARBA00022842"/>
    </source>
</evidence>
<evidence type="ECO:0000256" key="22">
    <source>
        <dbReference type="ARBA" id="ARBA00048360"/>
    </source>
</evidence>
<comment type="similarity">
    <text evidence="3">Belongs to the Nudix hydrolase family.</text>
</comment>
<comment type="catalytic activity">
    <reaction evidence="14">
        <text>malonyl-CoA + H2O = malonyl-4'-phosphopantetheine + adenosine 3',5'-bisphosphate + 2 H(+)</text>
        <dbReference type="Rhea" id="RHEA:67468"/>
        <dbReference type="ChEBI" id="CHEBI:15377"/>
        <dbReference type="ChEBI" id="CHEBI:15378"/>
        <dbReference type="ChEBI" id="CHEBI:57384"/>
        <dbReference type="ChEBI" id="CHEBI:58343"/>
        <dbReference type="ChEBI" id="CHEBI:172363"/>
    </reaction>
    <physiologicalReaction direction="left-to-right" evidence="14">
        <dbReference type="Rhea" id="RHEA:67469"/>
    </physiologicalReaction>
</comment>
<keyword evidence="7" id="KW-0464">Manganese</keyword>
<dbReference type="InterPro" id="IPR039121">
    <property type="entry name" value="NUDT19"/>
</dbReference>
<proteinExistence type="inferred from homology"/>
<reference evidence="33 34" key="1">
    <citation type="journal article" date="2024" name="Genome Biol. Evol.">
        <title>Chromosome-level genome assembly of the viviparous eelpout Zoarces viviparus.</title>
        <authorList>
            <person name="Fuhrmann N."/>
            <person name="Brasseur M.V."/>
            <person name="Bakowski C.E."/>
            <person name="Podsiadlowski L."/>
            <person name="Prost S."/>
            <person name="Krehenwinkel H."/>
            <person name="Mayer C."/>
        </authorList>
    </citation>
    <scope>NUCLEOTIDE SEQUENCE [LARGE SCALE GENOMIC DNA]</scope>
    <source>
        <strain evidence="33">NO-MEL_2022_Ind0_liver</strain>
    </source>
</reference>
<evidence type="ECO:0000256" key="28">
    <source>
        <dbReference type="ARBA" id="ARBA00048961"/>
    </source>
</evidence>
<comment type="catalytic activity">
    <reaction evidence="17">
        <text>(6Z)-octenoyl-CoA + H2O = S-(6Z-octenoyl)-4'-phosphopantetheine + adenosine 3',5'-bisphosphate + 2 H(+)</text>
        <dbReference type="Rhea" id="RHEA:67528"/>
        <dbReference type="ChEBI" id="CHEBI:15377"/>
        <dbReference type="ChEBI" id="CHEBI:15378"/>
        <dbReference type="ChEBI" id="CHEBI:58343"/>
        <dbReference type="ChEBI" id="CHEBI:172383"/>
        <dbReference type="ChEBI" id="CHEBI:172384"/>
    </reaction>
    <physiologicalReaction direction="left-to-right" evidence="17">
        <dbReference type="Rhea" id="RHEA:67529"/>
    </physiologicalReaction>
</comment>
<evidence type="ECO:0000256" key="20">
    <source>
        <dbReference type="ARBA" id="ARBA00047708"/>
    </source>
</evidence>
<sequence>MNTTLKHWKEAATLILAAGHKLGADSSASRTPLTAAAGSPLGSSHGRSHMPHKSSCDYDVLLLKRSSTSGFMPNAYVFPGGMVHPSDFSSEWLDIFKSFSNSPNFGLRSVTQPLETRPPMFATDRLKLGSPIPGELAFRICALRETFEESGVLLFVSKLEEKSLLKSIEGKCTTDREGPLHHKVNDLCSRELKKWRDLVNQNPSNFIQMCRELEVLPNIWALHEWGNWLTPEGRYGVKRFDTAFFICCLQEIPQALQDEKEIVSFRWSTPSEVLQSYQAQELWIAPPQIYELSRMCRVPLLNDLHSFSSQRATEGCEQLLPVISLKYEHYTALLPGDRCYPVTPSGEAGVGTSTDPQLEDPQEEDSALHRFVTIDPYTITLQITITPKYNHLLPVSEQTFHYDSKSKL</sequence>
<keyword evidence="6" id="KW-0460">Magnesium</keyword>
<comment type="catalytic activity">
    <reaction evidence="29">
        <text>butanoyl-CoA + H2O = S-butanoyl-4'-phosphopantetheine + adenosine 3',5'-bisphosphate + 2 H(+)</text>
        <dbReference type="Rhea" id="RHEA:49976"/>
        <dbReference type="ChEBI" id="CHEBI:15377"/>
        <dbReference type="ChEBI" id="CHEBI:15378"/>
        <dbReference type="ChEBI" id="CHEBI:57371"/>
        <dbReference type="ChEBI" id="CHEBI:58343"/>
        <dbReference type="ChEBI" id="CHEBI:132011"/>
    </reaction>
    <physiologicalReaction direction="left-to-right" evidence="29">
        <dbReference type="Rhea" id="RHEA:49977"/>
    </physiologicalReaction>
</comment>
<evidence type="ECO:0000313" key="34">
    <source>
        <dbReference type="Proteomes" id="UP001488805"/>
    </source>
</evidence>
<evidence type="ECO:0000256" key="21">
    <source>
        <dbReference type="ARBA" id="ARBA00047757"/>
    </source>
</evidence>
<evidence type="ECO:0000256" key="23">
    <source>
        <dbReference type="ARBA" id="ARBA00048413"/>
    </source>
</evidence>
<protein>
    <recommendedName>
        <fullName evidence="8">Acyl-coenzyme A diphosphatase NUDT19</fullName>
        <ecNumber evidence="11">3.6.1.77</ecNumber>
    </recommendedName>
    <alternativeName>
        <fullName evidence="9">Nucleoside diphosphate-linked moiety X motif 19</fullName>
    </alternativeName>
</protein>
<evidence type="ECO:0000256" key="8">
    <source>
        <dbReference type="ARBA" id="ARBA00026208"/>
    </source>
</evidence>
<evidence type="ECO:0000256" key="12">
    <source>
        <dbReference type="ARBA" id="ARBA00045809"/>
    </source>
</evidence>
<evidence type="ECO:0000256" key="13">
    <source>
        <dbReference type="ARBA" id="ARBA00047289"/>
    </source>
</evidence>
<evidence type="ECO:0000256" key="15">
    <source>
        <dbReference type="ARBA" id="ARBA00047403"/>
    </source>
</evidence>
<evidence type="ECO:0000256" key="4">
    <source>
        <dbReference type="ARBA" id="ARBA00022723"/>
    </source>
</evidence>
<dbReference type="PANTHER" id="PTHR12318:SF0">
    <property type="entry name" value="ACYL-COENZYME A DIPHOSPHATASE NUDT19"/>
    <property type="match status" value="1"/>
</dbReference>
<evidence type="ECO:0000313" key="33">
    <source>
        <dbReference type="EMBL" id="KAK9542562.1"/>
    </source>
</evidence>
<organism evidence="33 34">
    <name type="scientific">Zoarces viviparus</name>
    <name type="common">Viviparous eelpout</name>
    <name type="synonym">Blennius viviparus</name>
    <dbReference type="NCBI Taxonomy" id="48416"/>
    <lineage>
        <taxon>Eukaryota</taxon>
        <taxon>Metazoa</taxon>
        <taxon>Chordata</taxon>
        <taxon>Craniata</taxon>
        <taxon>Vertebrata</taxon>
        <taxon>Euteleostomi</taxon>
        <taxon>Actinopterygii</taxon>
        <taxon>Neopterygii</taxon>
        <taxon>Teleostei</taxon>
        <taxon>Neoteleostei</taxon>
        <taxon>Acanthomorphata</taxon>
        <taxon>Eupercaria</taxon>
        <taxon>Perciformes</taxon>
        <taxon>Cottioidei</taxon>
        <taxon>Zoarcales</taxon>
        <taxon>Zoarcidae</taxon>
        <taxon>Zoarcinae</taxon>
        <taxon>Zoarces</taxon>
    </lineage>
</organism>
<evidence type="ECO:0000256" key="5">
    <source>
        <dbReference type="ARBA" id="ARBA00022801"/>
    </source>
</evidence>
<dbReference type="EMBL" id="JBCEZU010000001">
    <property type="protein sequence ID" value="KAK9542562.1"/>
    <property type="molecule type" value="Genomic_DNA"/>
</dbReference>
<evidence type="ECO:0000256" key="14">
    <source>
        <dbReference type="ARBA" id="ARBA00047369"/>
    </source>
</evidence>
<evidence type="ECO:0000256" key="16">
    <source>
        <dbReference type="ARBA" id="ARBA00047466"/>
    </source>
</evidence>
<keyword evidence="4" id="KW-0479">Metal-binding</keyword>
<comment type="catalytic activity">
    <reaction evidence="28">
        <text>choloyl-CoA + H2O = S-choloyl-4'-phosphopantetheine + adenosine 3',5'-bisphosphate + 2 H(+)</text>
        <dbReference type="Rhea" id="RHEA:50036"/>
        <dbReference type="ChEBI" id="CHEBI:15377"/>
        <dbReference type="ChEBI" id="CHEBI:15378"/>
        <dbReference type="ChEBI" id="CHEBI:57373"/>
        <dbReference type="ChEBI" id="CHEBI:58343"/>
        <dbReference type="ChEBI" id="CHEBI:132020"/>
    </reaction>
    <physiologicalReaction direction="left-to-right" evidence="28">
        <dbReference type="Rhea" id="RHEA:50037"/>
    </physiologicalReaction>
</comment>
<evidence type="ECO:0000256" key="7">
    <source>
        <dbReference type="ARBA" id="ARBA00023211"/>
    </source>
</evidence>
<evidence type="ECO:0000256" key="1">
    <source>
        <dbReference type="ARBA" id="ARBA00001936"/>
    </source>
</evidence>
<dbReference type="GO" id="GO:0046872">
    <property type="term" value="F:metal ion binding"/>
    <property type="evidence" value="ECO:0007669"/>
    <property type="project" value="UniProtKB-KW"/>
</dbReference>
<comment type="catalytic activity">
    <reaction evidence="18">
        <text>4,8-dimethylnonanoyl-CoA + H2O = S-(4,8-dimethylnonanoyl)-4'-phosphopantetheine + adenosine 3',5'-bisphosphate + 2 H(+)</text>
        <dbReference type="Rhea" id="RHEA:67524"/>
        <dbReference type="ChEBI" id="CHEBI:15377"/>
        <dbReference type="ChEBI" id="CHEBI:15378"/>
        <dbReference type="ChEBI" id="CHEBI:58343"/>
        <dbReference type="ChEBI" id="CHEBI:77061"/>
        <dbReference type="ChEBI" id="CHEBI:172385"/>
    </reaction>
    <physiologicalReaction direction="left-to-right" evidence="18">
        <dbReference type="Rhea" id="RHEA:67525"/>
    </physiologicalReaction>
</comment>
<evidence type="ECO:0000256" key="27">
    <source>
        <dbReference type="ARBA" id="ARBA00048882"/>
    </source>
</evidence>
<dbReference type="InterPro" id="IPR000086">
    <property type="entry name" value="NUDIX_hydrolase_dom"/>
</dbReference>
<evidence type="ECO:0000256" key="10">
    <source>
        <dbReference type="ARBA" id="ARBA00044908"/>
    </source>
</evidence>
<comment type="catalytic activity">
    <reaction evidence="16">
        <text>hexanoyl-CoA + H2O = hexanoyl-4'-phosphopantetheine + adenosine 3',5'-bisphosphate + 2 H(+)</text>
        <dbReference type="Rhea" id="RHEA:49980"/>
        <dbReference type="ChEBI" id="CHEBI:15377"/>
        <dbReference type="ChEBI" id="CHEBI:15378"/>
        <dbReference type="ChEBI" id="CHEBI:58343"/>
        <dbReference type="ChEBI" id="CHEBI:62620"/>
        <dbReference type="ChEBI" id="CHEBI:132012"/>
    </reaction>
    <physiologicalReaction direction="left-to-right" evidence="16">
        <dbReference type="Rhea" id="RHEA:49981"/>
    </physiologicalReaction>
</comment>
<feature type="region of interest" description="Disordered" evidence="31">
    <location>
        <begin position="344"/>
        <end position="365"/>
    </location>
</feature>
<comment type="caution">
    <text evidence="33">The sequence shown here is derived from an EMBL/GenBank/DDBJ whole genome shotgun (WGS) entry which is preliminary data.</text>
</comment>
<evidence type="ECO:0000256" key="30">
    <source>
        <dbReference type="ARBA" id="ARBA00049403"/>
    </source>
</evidence>
<comment type="catalytic activity">
    <reaction evidence="23">
        <text>(9Z)-tetradecenoyl-CoA + H2O = S-(9Z-tetradecenoyl)-4'-phosphopantetheine + adenosine 3',5'-bisphosphate + 2 H(+)</text>
        <dbReference type="Rhea" id="RHEA:67544"/>
        <dbReference type="ChEBI" id="CHEBI:15377"/>
        <dbReference type="ChEBI" id="CHEBI:15378"/>
        <dbReference type="ChEBI" id="CHEBI:58343"/>
        <dbReference type="ChEBI" id="CHEBI:65060"/>
        <dbReference type="ChEBI" id="CHEBI:172389"/>
    </reaction>
    <physiologicalReaction direction="left-to-right" evidence="23">
        <dbReference type="Rhea" id="RHEA:67545"/>
    </physiologicalReaction>
</comment>
<evidence type="ECO:0000256" key="3">
    <source>
        <dbReference type="ARBA" id="ARBA00005582"/>
    </source>
</evidence>
<evidence type="ECO:0000256" key="2">
    <source>
        <dbReference type="ARBA" id="ARBA00001946"/>
    </source>
</evidence>
<comment type="catalytic activity">
    <reaction evidence="30">
        <text>(9Z)-hexadecenoyl-CoA + H2O = S-(9Z-hexadecenoyl)-4'-phosphopantetheine + adenosine 3',5'-bisphosphate + 2 H(+)</text>
        <dbReference type="Rhea" id="RHEA:67540"/>
        <dbReference type="ChEBI" id="CHEBI:15377"/>
        <dbReference type="ChEBI" id="CHEBI:15378"/>
        <dbReference type="ChEBI" id="CHEBI:58343"/>
        <dbReference type="ChEBI" id="CHEBI:61540"/>
        <dbReference type="ChEBI" id="CHEBI:172388"/>
    </reaction>
    <physiologicalReaction direction="left-to-right" evidence="30">
        <dbReference type="Rhea" id="RHEA:67541"/>
    </physiologicalReaction>
</comment>
<keyword evidence="5" id="KW-0378">Hydrolase</keyword>
<comment type="catalytic activity">
    <reaction evidence="19">
        <text>propanoyl-CoA + H2O = propanoyl-4'-phosphopantetheine + adenosine 3',5'-bisphosphate + 2 H(+)</text>
        <dbReference type="Rhea" id="RHEA:67464"/>
        <dbReference type="ChEBI" id="CHEBI:15377"/>
        <dbReference type="ChEBI" id="CHEBI:15378"/>
        <dbReference type="ChEBI" id="CHEBI:57392"/>
        <dbReference type="ChEBI" id="CHEBI:58343"/>
        <dbReference type="ChEBI" id="CHEBI:172362"/>
    </reaction>
    <physiologicalReaction direction="left-to-right" evidence="19">
        <dbReference type="Rhea" id="RHEA:67465"/>
    </physiologicalReaction>
</comment>
<dbReference type="InterPro" id="IPR015797">
    <property type="entry name" value="NUDIX_hydrolase-like_dom_sf"/>
</dbReference>
<comment type="function">
    <text evidence="12">Fatty acyl-coenzyme A (CoA) diphosphatase that hydrolyzes fatty acyl-CoA to yield acyl-4'-phosphopantetheine and adenosine 3',5'-bisphosphate. Mediates the hydrolysis of a wide range of CoA esters, including choloyl-CoA and branched-chain fatty-acyl-CoA esters and at low substrate concentrations medium and long-chain fatty-acyl-CoA esters are the primary substrates. Highest activity seen with medium-chain acyl-CoA esters and higher rates of activity seen with the unsaturated acyl-CoA esters compared with the saturated esters. Exhibits decapping activity towards dpCoA-capped RNAs in vitro.</text>
</comment>
<keyword evidence="34" id="KW-1185">Reference proteome</keyword>
<name>A0AAW1G739_ZOAVI</name>
<dbReference type="EC" id="3.6.1.77" evidence="11"/>
<comment type="cofactor">
    <cofactor evidence="1">
        <name>Mn(2+)</name>
        <dbReference type="ChEBI" id="CHEBI:29035"/>
    </cofactor>
</comment>
<evidence type="ECO:0000256" key="17">
    <source>
        <dbReference type="ARBA" id="ARBA00047511"/>
    </source>
</evidence>
<dbReference type="AlphaFoldDB" id="A0AAW1G739"/>
<evidence type="ECO:0000256" key="18">
    <source>
        <dbReference type="ARBA" id="ARBA00047584"/>
    </source>
</evidence>
<evidence type="ECO:0000256" key="24">
    <source>
        <dbReference type="ARBA" id="ARBA00048624"/>
    </source>
</evidence>
<evidence type="ECO:0000256" key="9">
    <source>
        <dbReference type="ARBA" id="ARBA00031193"/>
    </source>
</evidence>
<evidence type="ECO:0000256" key="19">
    <source>
        <dbReference type="ARBA" id="ARBA00047666"/>
    </source>
</evidence>
<dbReference type="PANTHER" id="PTHR12318">
    <property type="entry name" value="TESTOSTERONE-REGULATED PROTEIN RP2"/>
    <property type="match status" value="1"/>
</dbReference>
<evidence type="ECO:0000256" key="11">
    <source>
        <dbReference type="ARBA" id="ARBA00044967"/>
    </source>
</evidence>
<dbReference type="Gene3D" id="3.90.79.10">
    <property type="entry name" value="Nucleoside Triphosphate Pyrophosphohydrolase"/>
    <property type="match status" value="1"/>
</dbReference>
<evidence type="ECO:0000256" key="31">
    <source>
        <dbReference type="SAM" id="MobiDB-lite"/>
    </source>
</evidence>
<comment type="catalytic activity">
    <reaction evidence="24">
        <text>succinyl-CoA + H2O = succinyl-4'-phosphopantetheine + adenosine 3',5'-bisphosphate + 2 H(+)</text>
        <dbReference type="Rhea" id="RHEA:67472"/>
        <dbReference type="ChEBI" id="CHEBI:15377"/>
        <dbReference type="ChEBI" id="CHEBI:15378"/>
        <dbReference type="ChEBI" id="CHEBI:57292"/>
        <dbReference type="ChEBI" id="CHEBI:58343"/>
        <dbReference type="ChEBI" id="CHEBI:172364"/>
    </reaction>
    <physiologicalReaction direction="left-to-right" evidence="24">
        <dbReference type="Rhea" id="RHEA:67473"/>
    </physiologicalReaction>
</comment>
<dbReference type="GO" id="GO:0005739">
    <property type="term" value="C:mitochondrion"/>
    <property type="evidence" value="ECO:0007669"/>
    <property type="project" value="TreeGrafter"/>
</dbReference>
<comment type="catalytic activity">
    <reaction evidence="20">
        <text>(9Z,12Z)-octadecadienoyl-CoA + H2O = S-(9Z,12Z-octadecadienoyl)-4'-phosphopantetheine + adenosine 3',5'-bisphosphate + 2 H(+)</text>
        <dbReference type="Rhea" id="RHEA:67536"/>
        <dbReference type="ChEBI" id="CHEBI:15377"/>
        <dbReference type="ChEBI" id="CHEBI:15378"/>
        <dbReference type="ChEBI" id="CHEBI:57383"/>
        <dbReference type="ChEBI" id="CHEBI:58343"/>
        <dbReference type="ChEBI" id="CHEBI:172387"/>
    </reaction>
    <physiologicalReaction direction="left-to-right" evidence="20">
        <dbReference type="Rhea" id="RHEA:67537"/>
    </physiologicalReaction>
</comment>
<feature type="domain" description="Nudix hydrolase" evidence="32">
    <location>
        <begin position="32"/>
        <end position="290"/>
    </location>
</feature>
<comment type="catalytic activity">
    <reaction evidence="13">
        <text>octanoyl-CoA + H2O = S-octanoyl-4'-phosphopantetheine + adenosine 3',5'-bisphosphate + 2 H(+)</text>
        <dbReference type="Rhea" id="RHEA:50016"/>
        <dbReference type="ChEBI" id="CHEBI:15377"/>
        <dbReference type="ChEBI" id="CHEBI:15378"/>
        <dbReference type="ChEBI" id="CHEBI:57386"/>
        <dbReference type="ChEBI" id="CHEBI:58343"/>
        <dbReference type="ChEBI" id="CHEBI:132013"/>
    </reaction>
    <physiologicalReaction direction="left-to-right" evidence="13">
        <dbReference type="Rhea" id="RHEA:50017"/>
    </physiologicalReaction>
</comment>
<dbReference type="Proteomes" id="UP001488805">
    <property type="component" value="Unassembled WGS sequence"/>
</dbReference>
<comment type="catalytic activity">
    <reaction evidence="22">
        <text>(9Z,12Z,15Z)-octadecatrienoyl-CoA + H2O = S-(9Z,12Z,15Z-octadecatrienoyl)-4'-phosphopantetheine + adenosine 3',5'-bisphosphate + 2 H(+)</text>
        <dbReference type="Rhea" id="RHEA:67532"/>
        <dbReference type="ChEBI" id="CHEBI:15377"/>
        <dbReference type="ChEBI" id="CHEBI:15378"/>
        <dbReference type="ChEBI" id="CHEBI:58343"/>
        <dbReference type="ChEBI" id="CHEBI:74034"/>
        <dbReference type="ChEBI" id="CHEBI:172386"/>
    </reaction>
    <physiologicalReaction direction="left-to-right" evidence="22">
        <dbReference type="Rhea" id="RHEA:67533"/>
    </physiologicalReaction>
</comment>
<evidence type="ECO:0000256" key="29">
    <source>
        <dbReference type="ARBA" id="ARBA00049284"/>
    </source>
</evidence>
<dbReference type="CDD" id="cd18870">
    <property type="entry name" value="NUDIX_AcylCoAdiphos_Nudt19"/>
    <property type="match status" value="1"/>
</dbReference>
<gene>
    <name evidence="33" type="ORF">VZT92_000412</name>
</gene>
<evidence type="ECO:0000259" key="32">
    <source>
        <dbReference type="PROSITE" id="PS51462"/>
    </source>
</evidence>
<comment type="catalytic activity">
    <reaction evidence="27">
        <text>an acyl-CoA + H2O = an acyl-4'-phosphopantetheine + adenosine 3',5'-bisphosphate + 2 H(+)</text>
        <dbReference type="Rhea" id="RHEA:50044"/>
        <dbReference type="ChEBI" id="CHEBI:15377"/>
        <dbReference type="ChEBI" id="CHEBI:15378"/>
        <dbReference type="ChEBI" id="CHEBI:58342"/>
        <dbReference type="ChEBI" id="CHEBI:58343"/>
        <dbReference type="ChEBI" id="CHEBI:132023"/>
    </reaction>
    <physiologicalReaction direction="left-to-right" evidence="27">
        <dbReference type="Rhea" id="RHEA:50045"/>
    </physiologicalReaction>
</comment>
<comment type="catalytic activity">
    <reaction evidence="25">
        <text>a 5'-end CoA-ribonucleoside in mRNA + H2O = a 5'-end phospho-adenosine-phospho-ribonucleoside in mRNA + (R)-4'-phosphopantetheine + 2 H(+)</text>
        <dbReference type="Rhea" id="RHEA:67592"/>
        <dbReference type="Rhea" id="RHEA-COMP:15719"/>
        <dbReference type="Rhea" id="RHEA-COMP:17276"/>
        <dbReference type="ChEBI" id="CHEBI:15377"/>
        <dbReference type="ChEBI" id="CHEBI:15378"/>
        <dbReference type="ChEBI" id="CHEBI:61723"/>
        <dbReference type="ChEBI" id="CHEBI:144051"/>
        <dbReference type="ChEBI" id="CHEBI:172371"/>
    </reaction>
    <physiologicalReaction direction="left-to-right" evidence="25">
        <dbReference type="Rhea" id="RHEA:67593"/>
    </physiologicalReaction>
</comment>
<comment type="catalytic activity">
    <reaction evidence="15">
        <text>tetradecanoyl-CoA + H2O = tetradecanoyl-4'-phosphopantetheine + adenosine 3',5'-bisphosphate + 2 H(+)</text>
        <dbReference type="Rhea" id="RHEA:50028"/>
        <dbReference type="ChEBI" id="CHEBI:15377"/>
        <dbReference type="ChEBI" id="CHEBI:15378"/>
        <dbReference type="ChEBI" id="CHEBI:57385"/>
        <dbReference type="ChEBI" id="CHEBI:58343"/>
        <dbReference type="ChEBI" id="CHEBI:132017"/>
    </reaction>
    <physiologicalReaction direction="left-to-right" evidence="15">
        <dbReference type="Rhea" id="RHEA:50029"/>
    </physiologicalReaction>
</comment>
<dbReference type="PROSITE" id="PS51462">
    <property type="entry name" value="NUDIX"/>
    <property type="match status" value="1"/>
</dbReference>
<comment type="cofactor">
    <cofactor evidence="2">
        <name>Mg(2+)</name>
        <dbReference type="ChEBI" id="CHEBI:18420"/>
    </cofactor>
</comment>
<accession>A0AAW1G739</accession>
<comment type="catalytic activity">
    <reaction evidence="21">
        <text>dodecanoyl-CoA + H2O = S-dodecanoyl-4'-phosphopantetheine + adenosine 3',5'-bisphosphate + 2 H(+)</text>
        <dbReference type="Rhea" id="RHEA:50024"/>
        <dbReference type="ChEBI" id="CHEBI:15377"/>
        <dbReference type="ChEBI" id="CHEBI:15378"/>
        <dbReference type="ChEBI" id="CHEBI:57375"/>
        <dbReference type="ChEBI" id="CHEBI:58343"/>
        <dbReference type="ChEBI" id="CHEBI:132015"/>
    </reaction>
    <physiologicalReaction direction="left-to-right" evidence="21">
        <dbReference type="Rhea" id="RHEA:50025"/>
    </physiologicalReaction>
</comment>
<comment type="catalytic activity">
    <reaction evidence="26">
        <text>hexadecanoyl-CoA + H2O = S-hexadecanoyl-4'-phosphopantetheine + adenosine 3',5'-bisphosphate + 2 H(+)</text>
        <dbReference type="Rhea" id="RHEA:50032"/>
        <dbReference type="ChEBI" id="CHEBI:15377"/>
        <dbReference type="ChEBI" id="CHEBI:15378"/>
        <dbReference type="ChEBI" id="CHEBI:57379"/>
        <dbReference type="ChEBI" id="CHEBI:58343"/>
        <dbReference type="ChEBI" id="CHEBI:132018"/>
    </reaction>
    <physiologicalReaction direction="left-to-right" evidence="26">
        <dbReference type="Rhea" id="RHEA:50033"/>
    </physiologicalReaction>
</comment>